<keyword evidence="5" id="KW-1185">Reference proteome</keyword>
<dbReference type="RefSeq" id="WP_114813196.1">
    <property type="nucleotide sequence ID" value="NZ_CP139965.1"/>
</dbReference>
<feature type="region of interest" description="Disordered" evidence="1">
    <location>
        <begin position="239"/>
        <end position="328"/>
    </location>
</feature>
<evidence type="ECO:0000256" key="2">
    <source>
        <dbReference type="SAM" id="Phobius"/>
    </source>
</evidence>
<feature type="region of interest" description="Disordered" evidence="1">
    <location>
        <begin position="128"/>
        <end position="226"/>
    </location>
</feature>
<feature type="compositionally biased region" description="Basic and acidic residues" evidence="1">
    <location>
        <begin position="317"/>
        <end position="328"/>
    </location>
</feature>
<protein>
    <submittedName>
        <fullName evidence="4">DUF3426 domain-containing protein</fullName>
    </submittedName>
</protein>
<sequence length="559" mass="58569">MFLVTRCPFCEAVFRVQPTQLAPRRGLVRCGHCREVFDASSSLFELPAGSDFSAAVPVPPDVASALASQGGAGHPGTVQEQAVTAEEQSQETVSEGVATVAAEEPAAETPSMEAPSGEVPAVDEIRGDEESPAEMAPGGSAVSAESPPAEPPAVESSSVEEASAVSPSEGSTDEAATASPVHDPHTPPFASPPNFRSRAWDPWSPPHDANEDVGPRFHAGNLPLGHPVAAAVPPATLVGTTPAEVTPADAPAEEDAEAAAHPLQSSQPAEPPETEPAWQPSGDVKHDAAEPTLAPEPEEPSHHEPVFAGAGSAESGWAHEPDEPREPHLGEAERAADGMATRTAWNADAAAVAAGPAASAAAAMAAGARAPSPEPFVAVPPDDGERHFAVTRERRAAEPGRVGLRIAGGLLAVVLFVLLLAQLAWWQRETVMVYWPASQPLFAQACAQLGCTVAPPRDIDGLQVEPPDLRQVDGPHRLELKMPLRNRFNVALAYPAIELTLLDSQNNVAIRRVLWPQDYVRPGTPISAGLPAHTTQMMIVRLDIGNAVASNFRIQIFYP</sequence>
<reference evidence="4 5" key="1">
    <citation type="submission" date="2023-12" db="EMBL/GenBank/DDBJ databases">
        <title>Genome sequencing and assembly of bacterial species from a model synthetic community.</title>
        <authorList>
            <person name="Hogle S.L."/>
        </authorList>
    </citation>
    <scope>NUCLEOTIDE SEQUENCE [LARGE SCALE GENOMIC DNA]</scope>
    <source>
        <strain evidence="4 5">HAMBI 2494</strain>
    </source>
</reference>
<feature type="compositionally biased region" description="Low complexity" evidence="1">
    <location>
        <begin position="136"/>
        <end position="170"/>
    </location>
</feature>
<accession>A0ABZ0WEM9</accession>
<dbReference type="NCBIfam" id="TIGR02098">
    <property type="entry name" value="MJ0042_CXXC"/>
    <property type="match status" value="1"/>
</dbReference>
<gene>
    <name evidence="4" type="ORF">U0042_16735</name>
</gene>
<keyword evidence="2" id="KW-0472">Membrane</keyword>
<proteinExistence type="predicted"/>
<feature type="transmembrane region" description="Helical" evidence="2">
    <location>
        <begin position="402"/>
        <end position="426"/>
    </location>
</feature>
<evidence type="ECO:0000313" key="4">
    <source>
        <dbReference type="EMBL" id="WQD75783.1"/>
    </source>
</evidence>
<dbReference type="InterPro" id="IPR011723">
    <property type="entry name" value="Znf/thioredoxin_put"/>
</dbReference>
<feature type="compositionally biased region" description="Low complexity" evidence="1">
    <location>
        <begin position="239"/>
        <end position="250"/>
    </location>
</feature>
<dbReference type="Proteomes" id="UP001325479">
    <property type="component" value="Chromosome"/>
</dbReference>
<feature type="compositionally biased region" description="Polar residues" evidence="1">
    <location>
        <begin position="78"/>
        <end position="93"/>
    </location>
</feature>
<dbReference type="Pfam" id="PF13719">
    <property type="entry name" value="Zn_ribbon_5"/>
    <property type="match status" value="1"/>
</dbReference>
<feature type="region of interest" description="Disordered" evidence="1">
    <location>
        <begin position="65"/>
        <end position="97"/>
    </location>
</feature>
<evidence type="ECO:0000313" key="5">
    <source>
        <dbReference type="Proteomes" id="UP001325479"/>
    </source>
</evidence>
<feature type="domain" description="Zinc finger/thioredoxin putative" evidence="3">
    <location>
        <begin position="3"/>
        <end position="39"/>
    </location>
</feature>
<name>A0ABZ0WEM9_9BURK</name>
<organism evidence="4 5">
    <name type="scientific">Paraburkholderia kururiensis</name>
    <dbReference type="NCBI Taxonomy" id="984307"/>
    <lineage>
        <taxon>Bacteria</taxon>
        <taxon>Pseudomonadati</taxon>
        <taxon>Pseudomonadota</taxon>
        <taxon>Betaproteobacteria</taxon>
        <taxon>Burkholderiales</taxon>
        <taxon>Burkholderiaceae</taxon>
        <taxon>Paraburkholderia</taxon>
    </lineage>
</organism>
<keyword evidence="2" id="KW-1133">Transmembrane helix</keyword>
<evidence type="ECO:0000259" key="3">
    <source>
        <dbReference type="Pfam" id="PF13719"/>
    </source>
</evidence>
<keyword evidence="2" id="KW-0812">Transmembrane</keyword>
<dbReference type="Pfam" id="PF11906">
    <property type="entry name" value="DUF3426"/>
    <property type="match status" value="1"/>
</dbReference>
<evidence type="ECO:0000256" key="1">
    <source>
        <dbReference type="SAM" id="MobiDB-lite"/>
    </source>
</evidence>
<dbReference type="InterPro" id="IPR021834">
    <property type="entry name" value="DUF3426"/>
</dbReference>
<dbReference type="EMBL" id="CP139965">
    <property type="protein sequence ID" value="WQD75783.1"/>
    <property type="molecule type" value="Genomic_DNA"/>
</dbReference>